<reference evidence="1" key="1">
    <citation type="submission" date="2019-03" db="EMBL/GenBank/DDBJ databases">
        <title>Single cell metagenomics reveals metabolic interactions within the superorganism composed of flagellate Streblomastix strix and complex community of Bacteroidetes bacteria on its surface.</title>
        <authorList>
            <person name="Treitli S.C."/>
            <person name="Kolisko M."/>
            <person name="Husnik F."/>
            <person name="Keeling P."/>
            <person name="Hampl V."/>
        </authorList>
    </citation>
    <scope>NUCLEOTIDE SEQUENCE</scope>
    <source>
        <strain evidence="1">STM</strain>
    </source>
</reference>
<name>A0A5J4QUD2_9ZZZZ</name>
<evidence type="ECO:0000313" key="1">
    <source>
        <dbReference type="EMBL" id="KAA6324935.1"/>
    </source>
</evidence>
<accession>A0A5J4QUD2</accession>
<organism evidence="1">
    <name type="scientific">termite gut metagenome</name>
    <dbReference type="NCBI Taxonomy" id="433724"/>
    <lineage>
        <taxon>unclassified sequences</taxon>
        <taxon>metagenomes</taxon>
        <taxon>organismal metagenomes</taxon>
    </lineage>
</organism>
<protein>
    <submittedName>
        <fullName evidence="1">Uncharacterized protein</fullName>
    </submittedName>
</protein>
<proteinExistence type="predicted"/>
<dbReference type="EMBL" id="SNRY01002475">
    <property type="protein sequence ID" value="KAA6324935.1"/>
    <property type="molecule type" value="Genomic_DNA"/>
</dbReference>
<dbReference type="AlphaFoldDB" id="A0A5J4QUD2"/>
<sequence>EQDKKEEKNGQHFGLFDQVHITSMGAEGHAFTFSTNPPPLGGVNWIKAAI</sequence>
<feature type="non-terminal residue" evidence="1">
    <location>
        <position position="1"/>
    </location>
</feature>
<gene>
    <name evidence="1" type="ORF">EZS27_025799</name>
</gene>
<comment type="caution">
    <text evidence="1">The sequence shown here is derived from an EMBL/GenBank/DDBJ whole genome shotgun (WGS) entry which is preliminary data.</text>
</comment>